<dbReference type="InParanoid" id="A0A0G4ESK1"/>
<dbReference type="SMART" id="SM00220">
    <property type="entry name" value="S_TKc"/>
    <property type="match status" value="1"/>
</dbReference>
<dbReference type="GO" id="GO:0005524">
    <property type="term" value="F:ATP binding"/>
    <property type="evidence" value="ECO:0007669"/>
    <property type="project" value="UniProtKB-UniRule"/>
</dbReference>
<evidence type="ECO:0000256" key="5">
    <source>
        <dbReference type="ARBA" id="ARBA00022679"/>
    </source>
</evidence>
<dbReference type="STRING" id="1169540.A0A0G4ESK1"/>
<dbReference type="EC" id="2.7.11.1" evidence="2"/>
<evidence type="ECO:0000313" key="17">
    <source>
        <dbReference type="Proteomes" id="UP000041254"/>
    </source>
</evidence>
<keyword evidence="7" id="KW-0418">Kinase</keyword>
<dbReference type="InterPro" id="IPR017441">
    <property type="entry name" value="Protein_kinase_ATP_BS"/>
</dbReference>
<dbReference type="GO" id="GO:0005856">
    <property type="term" value="C:cytoskeleton"/>
    <property type="evidence" value="ECO:0007669"/>
    <property type="project" value="UniProtKB-SubCell"/>
</dbReference>
<evidence type="ECO:0000259" key="15">
    <source>
        <dbReference type="PROSITE" id="PS50011"/>
    </source>
</evidence>
<dbReference type="PANTHER" id="PTHR22983">
    <property type="entry name" value="PROTEIN KINASE RELATED"/>
    <property type="match status" value="1"/>
</dbReference>
<dbReference type="Proteomes" id="UP000041254">
    <property type="component" value="Unassembled WGS sequence"/>
</dbReference>
<keyword evidence="3" id="KW-0963">Cytoplasm</keyword>
<dbReference type="VEuPathDB" id="CryptoDB:Vbra_13028"/>
<keyword evidence="4 14" id="KW-0723">Serine/threonine-protein kinase</keyword>
<evidence type="ECO:0000313" key="16">
    <source>
        <dbReference type="EMBL" id="CEM00893.1"/>
    </source>
</evidence>
<comment type="subcellular location">
    <subcellularLocation>
        <location evidence="1">Cytoplasm</location>
        <location evidence="1">Cytoskeleton</location>
    </subcellularLocation>
</comment>
<evidence type="ECO:0000256" key="4">
    <source>
        <dbReference type="ARBA" id="ARBA00022527"/>
    </source>
</evidence>
<evidence type="ECO:0000256" key="14">
    <source>
        <dbReference type="RuleBase" id="RU000304"/>
    </source>
</evidence>
<dbReference type="PROSITE" id="PS00107">
    <property type="entry name" value="PROTEIN_KINASE_ATP"/>
    <property type="match status" value="1"/>
</dbReference>
<gene>
    <name evidence="16" type="ORF">Vbra_13028</name>
</gene>
<keyword evidence="9" id="KW-0206">Cytoskeleton</keyword>
<evidence type="ECO:0000256" key="7">
    <source>
        <dbReference type="ARBA" id="ARBA00022777"/>
    </source>
</evidence>
<dbReference type="GO" id="GO:0004674">
    <property type="term" value="F:protein serine/threonine kinase activity"/>
    <property type="evidence" value="ECO:0007669"/>
    <property type="project" value="UniProtKB-KW"/>
</dbReference>
<dbReference type="PIRSF" id="PIRSF000654">
    <property type="entry name" value="Integrin-linked_kinase"/>
    <property type="match status" value="1"/>
</dbReference>
<dbReference type="AlphaFoldDB" id="A0A0G4ESK1"/>
<dbReference type="InterPro" id="IPR008271">
    <property type="entry name" value="Ser/Thr_kinase_AS"/>
</dbReference>
<dbReference type="Pfam" id="PF00069">
    <property type="entry name" value="Pkinase"/>
    <property type="match status" value="1"/>
</dbReference>
<keyword evidence="17" id="KW-1185">Reference proteome</keyword>
<dbReference type="PhylomeDB" id="A0A0G4ESK1"/>
<sequence>MAQSKTSHEFLAQNKYIIMHQLGAGCFGKVFKARRRYTGQIVALKFIPKRGKTDRDLSSLRQEINILKRLRHDNIILMLDSFETAEEICVVTEFAQGELFDVFRDEKKLPENEVRWIASQLVSALHYLHRNRIIHRDLKPQNILVGANRVVKVCDFGFARALSDQTHCLHSIKGTPLYMAPELVQEKSYDVKADLWSLGVIVYELYVGKPPFYTQSLYSLIHMIVQNPVTYPQTMSPTFRSFLDAILQKDPTNRLPTEQLAKHPFIATHAR</sequence>
<dbReference type="FunFam" id="3.30.200.20:FF:000042">
    <property type="entry name" value="Aurora kinase A"/>
    <property type="match status" value="1"/>
</dbReference>
<name>A0A0G4ESK1_VITBC</name>
<feature type="domain" description="Protein kinase" evidence="15">
    <location>
        <begin position="16"/>
        <end position="266"/>
    </location>
</feature>
<evidence type="ECO:0000256" key="11">
    <source>
        <dbReference type="ARBA" id="ARBA00048679"/>
    </source>
</evidence>
<dbReference type="FunFam" id="1.10.510.10:FF:000292">
    <property type="entry name" value="Serine/threonine-protein kinase 36"/>
    <property type="match status" value="1"/>
</dbReference>
<dbReference type="CDD" id="cd14002">
    <property type="entry name" value="STKc_STK36"/>
    <property type="match status" value="1"/>
</dbReference>
<dbReference type="PROSITE" id="PS50011">
    <property type="entry name" value="PROTEIN_KINASE_DOM"/>
    <property type="match status" value="1"/>
</dbReference>
<evidence type="ECO:0000256" key="13">
    <source>
        <dbReference type="PROSITE-ProRule" id="PRU10141"/>
    </source>
</evidence>
<evidence type="ECO:0000256" key="10">
    <source>
        <dbReference type="ARBA" id="ARBA00047899"/>
    </source>
</evidence>
<dbReference type="PROSITE" id="PS51257">
    <property type="entry name" value="PROKAR_LIPOPROTEIN"/>
    <property type="match status" value="1"/>
</dbReference>
<dbReference type="GO" id="GO:0005737">
    <property type="term" value="C:cytoplasm"/>
    <property type="evidence" value="ECO:0007669"/>
    <property type="project" value="TreeGrafter"/>
</dbReference>
<organism evidence="16 17">
    <name type="scientific">Vitrella brassicaformis (strain CCMP3155)</name>
    <dbReference type="NCBI Taxonomy" id="1169540"/>
    <lineage>
        <taxon>Eukaryota</taxon>
        <taxon>Sar</taxon>
        <taxon>Alveolata</taxon>
        <taxon>Colpodellida</taxon>
        <taxon>Vitrellaceae</taxon>
        <taxon>Vitrella</taxon>
    </lineage>
</organism>
<dbReference type="SUPFAM" id="SSF56112">
    <property type="entry name" value="Protein kinase-like (PK-like)"/>
    <property type="match status" value="1"/>
</dbReference>
<evidence type="ECO:0000256" key="12">
    <source>
        <dbReference type="ARBA" id="ARBA00075375"/>
    </source>
</evidence>
<evidence type="ECO:0000256" key="9">
    <source>
        <dbReference type="ARBA" id="ARBA00023212"/>
    </source>
</evidence>
<evidence type="ECO:0000256" key="1">
    <source>
        <dbReference type="ARBA" id="ARBA00004245"/>
    </source>
</evidence>
<dbReference type="InterPro" id="IPR000719">
    <property type="entry name" value="Prot_kinase_dom"/>
</dbReference>
<evidence type="ECO:0000256" key="8">
    <source>
        <dbReference type="ARBA" id="ARBA00022840"/>
    </source>
</evidence>
<dbReference type="PROSITE" id="PS00108">
    <property type="entry name" value="PROTEIN_KINASE_ST"/>
    <property type="match status" value="1"/>
</dbReference>
<protein>
    <recommendedName>
        <fullName evidence="2">non-specific serine/threonine protein kinase</fullName>
        <ecNumber evidence="2">2.7.11.1</ecNumber>
    </recommendedName>
    <alternativeName>
        <fullName evidence="12">Fused homolog</fullName>
    </alternativeName>
</protein>
<reference evidence="16 17" key="1">
    <citation type="submission" date="2014-11" db="EMBL/GenBank/DDBJ databases">
        <authorList>
            <person name="Zhu J."/>
            <person name="Qi W."/>
            <person name="Song R."/>
        </authorList>
    </citation>
    <scope>NUCLEOTIDE SEQUENCE [LARGE SCALE GENOMIC DNA]</scope>
</reference>
<comment type="catalytic activity">
    <reaction evidence="11">
        <text>L-seryl-[protein] + ATP = O-phospho-L-seryl-[protein] + ADP + H(+)</text>
        <dbReference type="Rhea" id="RHEA:17989"/>
        <dbReference type="Rhea" id="RHEA-COMP:9863"/>
        <dbReference type="Rhea" id="RHEA-COMP:11604"/>
        <dbReference type="ChEBI" id="CHEBI:15378"/>
        <dbReference type="ChEBI" id="CHEBI:29999"/>
        <dbReference type="ChEBI" id="CHEBI:30616"/>
        <dbReference type="ChEBI" id="CHEBI:83421"/>
        <dbReference type="ChEBI" id="CHEBI:456216"/>
        <dbReference type="EC" id="2.7.11.1"/>
    </reaction>
</comment>
<comment type="similarity">
    <text evidence="14">Belongs to the protein kinase superfamily.</text>
</comment>
<evidence type="ECO:0000256" key="3">
    <source>
        <dbReference type="ARBA" id="ARBA00022490"/>
    </source>
</evidence>
<keyword evidence="8 13" id="KW-0067">ATP-binding</keyword>
<dbReference type="InterPro" id="IPR011009">
    <property type="entry name" value="Kinase-like_dom_sf"/>
</dbReference>
<dbReference type="OMA" id="CNKRKPP"/>
<evidence type="ECO:0000256" key="2">
    <source>
        <dbReference type="ARBA" id="ARBA00012513"/>
    </source>
</evidence>
<evidence type="ECO:0000256" key="6">
    <source>
        <dbReference type="ARBA" id="ARBA00022741"/>
    </source>
</evidence>
<dbReference type="Gene3D" id="1.10.510.10">
    <property type="entry name" value="Transferase(Phosphotransferase) domain 1"/>
    <property type="match status" value="1"/>
</dbReference>
<keyword evidence="6 13" id="KW-0547">Nucleotide-binding</keyword>
<dbReference type="EMBL" id="CDMY01000301">
    <property type="protein sequence ID" value="CEM00893.1"/>
    <property type="molecule type" value="Genomic_DNA"/>
</dbReference>
<accession>A0A0G4ESK1</accession>
<feature type="binding site" evidence="13">
    <location>
        <position position="45"/>
    </location>
    <ligand>
        <name>ATP</name>
        <dbReference type="ChEBI" id="CHEBI:30616"/>
    </ligand>
</feature>
<dbReference type="OrthoDB" id="266718at2759"/>
<keyword evidence="5" id="KW-0808">Transferase</keyword>
<comment type="catalytic activity">
    <reaction evidence="10">
        <text>L-threonyl-[protein] + ATP = O-phospho-L-threonyl-[protein] + ADP + H(+)</text>
        <dbReference type="Rhea" id="RHEA:46608"/>
        <dbReference type="Rhea" id="RHEA-COMP:11060"/>
        <dbReference type="Rhea" id="RHEA-COMP:11605"/>
        <dbReference type="ChEBI" id="CHEBI:15378"/>
        <dbReference type="ChEBI" id="CHEBI:30013"/>
        <dbReference type="ChEBI" id="CHEBI:30616"/>
        <dbReference type="ChEBI" id="CHEBI:61977"/>
        <dbReference type="ChEBI" id="CHEBI:456216"/>
        <dbReference type="EC" id="2.7.11.1"/>
    </reaction>
</comment>
<dbReference type="PANTHER" id="PTHR22983:SF6">
    <property type="entry name" value="SERINE_THREONINE-PROTEIN KINASE 36"/>
    <property type="match status" value="1"/>
</dbReference>
<proteinExistence type="inferred from homology"/>